<gene>
    <name evidence="1" type="ORF">CCAP1982_LOCUS6981</name>
</gene>
<proteinExistence type="predicted"/>
<dbReference type="OrthoDB" id="203513at2759"/>
<evidence type="ECO:0000313" key="1">
    <source>
        <dbReference type="EMBL" id="CAD6998381.1"/>
    </source>
</evidence>
<reference evidence="1" key="1">
    <citation type="submission" date="2020-11" db="EMBL/GenBank/DDBJ databases">
        <authorList>
            <person name="Whitehead M."/>
        </authorList>
    </citation>
    <scope>NUCLEOTIDE SEQUENCE</scope>
    <source>
        <strain evidence="1">EGII</strain>
    </source>
</reference>
<keyword evidence="2" id="KW-1185">Reference proteome</keyword>
<accession>A0A811UHY2</accession>
<dbReference type="Proteomes" id="UP000606786">
    <property type="component" value="Unassembled WGS sequence"/>
</dbReference>
<evidence type="ECO:0000313" key="2">
    <source>
        <dbReference type="Proteomes" id="UP000606786"/>
    </source>
</evidence>
<dbReference type="AlphaFoldDB" id="A0A811UHY2"/>
<sequence length="128" mass="13852">MASSVSLSKINDGGIEKPCVNVNDISTELAYHRKLMNDNCNISTEHSENGHSFIETESKANASLLNGKTTLQGSLNQGTSTGTFMKLKTYLHALRPWSLSCSLVPTLMGSALAYRSHGQPILALLHFS</sequence>
<organism evidence="1 2">
    <name type="scientific">Ceratitis capitata</name>
    <name type="common">Mediterranean fruit fly</name>
    <name type="synonym">Tephritis capitata</name>
    <dbReference type="NCBI Taxonomy" id="7213"/>
    <lineage>
        <taxon>Eukaryota</taxon>
        <taxon>Metazoa</taxon>
        <taxon>Ecdysozoa</taxon>
        <taxon>Arthropoda</taxon>
        <taxon>Hexapoda</taxon>
        <taxon>Insecta</taxon>
        <taxon>Pterygota</taxon>
        <taxon>Neoptera</taxon>
        <taxon>Endopterygota</taxon>
        <taxon>Diptera</taxon>
        <taxon>Brachycera</taxon>
        <taxon>Muscomorpha</taxon>
        <taxon>Tephritoidea</taxon>
        <taxon>Tephritidae</taxon>
        <taxon>Ceratitis</taxon>
        <taxon>Ceratitis</taxon>
    </lineage>
</organism>
<name>A0A811UHY2_CERCA</name>
<protein>
    <submittedName>
        <fullName evidence="1">(Mediterranean fruit fly) hypothetical protein</fullName>
    </submittedName>
</protein>
<dbReference type="EMBL" id="CAJHJT010000012">
    <property type="protein sequence ID" value="CAD6998381.1"/>
    <property type="molecule type" value="Genomic_DNA"/>
</dbReference>
<comment type="caution">
    <text evidence="1">The sequence shown here is derived from an EMBL/GenBank/DDBJ whole genome shotgun (WGS) entry which is preliminary data.</text>
</comment>